<feature type="compositionally biased region" description="Basic and acidic residues" evidence="1">
    <location>
        <begin position="897"/>
        <end position="906"/>
    </location>
</feature>
<feature type="compositionally biased region" description="Polar residues" evidence="1">
    <location>
        <begin position="1201"/>
        <end position="1213"/>
    </location>
</feature>
<feature type="compositionally biased region" description="Low complexity" evidence="1">
    <location>
        <begin position="528"/>
        <end position="546"/>
    </location>
</feature>
<feature type="region of interest" description="Disordered" evidence="1">
    <location>
        <begin position="791"/>
        <end position="962"/>
    </location>
</feature>
<feature type="compositionally biased region" description="Polar residues" evidence="1">
    <location>
        <begin position="40"/>
        <end position="52"/>
    </location>
</feature>
<feature type="compositionally biased region" description="Low complexity" evidence="1">
    <location>
        <begin position="741"/>
        <end position="751"/>
    </location>
</feature>
<feature type="compositionally biased region" description="Polar residues" evidence="1">
    <location>
        <begin position="317"/>
        <end position="358"/>
    </location>
</feature>
<dbReference type="Proteomes" id="UP000054845">
    <property type="component" value="Unassembled WGS sequence"/>
</dbReference>
<dbReference type="OrthoDB" id="3367078at2759"/>
<name>A0A0P1BJX9_9BASI</name>
<feature type="compositionally biased region" description="Low complexity" evidence="1">
    <location>
        <begin position="643"/>
        <end position="668"/>
    </location>
</feature>
<feature type="region of interest" description="Disordered" evidence="1">
    <location>
        <begin position="595"/>
        <end position="719"/>
    </location>
</feature>
<proteinExistence type="predicted"/>
<feature type="compositionally biased region" description="Polar residues" evidence="1">
    <location>
        <begin position="1097"/>
        <end position="1113"/>
    </location>
</feature>
<feature type="compositionally biased region" description="Polar residues" evidence="1">
    <location>
        <begin position="677"/>
        <end position="689"/>
    </location>
</feature>
<feature type="compositionally biased region" description="Low complexity" evidence="1">
    <location>
        <begin position="879"/>
        <end position="893"/>
    </location>
</feature>
<feature type="compositionally biased region" description="Low complexity" evidence="1">
    <location>
        <begin position="945"/>
        <end position="960"/>
    </location>
</feature>
<feature type="compositionally biased region" description="Low complexity" evidence="1">
    <location>
        <begin position="1353"/>
        <end position="1364"/>
    </location>
</feature>
<sequence>MSAATATMHTIPDIGGGRNRPTPPTRAAPASPVPGRDHTSATSTSRPQQQTSKSRELARAIRSQEQLDAEATASRSYRPPSAWSQTTDAADVVWSGAGAGTINVPPLPSPALSNGSQDDQDRFSDAASWEGDHTTSAAIDTSRDRSIASTAFDPRQSVAPSEFDPTEDSGFGHDSRSTYGHARASSVASSMWAGRGNRDNNAASGESTHESGYNGHSRRKAPPPPPLPGITPAMALRAQMMNAPEPSPGLNSMLSRYSEEEDDELRSLSGPRPAKPQGHRAQDSMGHSAVSPLSATFSPRLQGASSPALSDFEDPEMTQNPDTTMNSSMFEMMPSNTSRGNQSPSSRATTASLGSATQDALPPRAIAEANKGLQSVVKPSADPSKFGVPPPAPRRRKGRKDRSPVLSYAEGEEEERRLASSHEGDGLGRMNSMGPKLKKNAPAPWEVDGDQDGGDGMGSAGDRELFVPPTRSGFASWARASSESSRPRLTPSNLPPLSIANENRTSVSDAKREVADLASEQRYLDDQAAAAAAARRSRSKSVSSQAAGMLKGLGLATSATPAVKKPGKFAKAFRRNASNPGLGEAKSNKFAAGISSDDYVHLPPPAPAAPVRGNGHLVTAPPSPLSFVSSADSMLPPTPVPPAVSLAPSSAPATSTCVSPMSSSQPAAVAPPVPQQGRQSSSTESNGAASNSTSYTSGPSSEHNTAATSPGFSPATAGKSLDLVDLLSASRSTRMKDQQFVPSRSPVVSPRSPLPGSMNRQQDAVPSPPRSATRAGGLAYKRSSTFLAEGAMTRSGSAASRPGFPGANGAGPAYVFPDNRIAKSPVPHPDGRSAQSHESVHPVSSQPLSDHASTPDLRAGSATPTAAKILPDAERSAQSHGSVSSSHSPLVSPNAVDHMKPWHLGHDVAPPPLRSASSQGENAHTDAAANIGPSASPVKQLGQWPQSMPAAASPGAAMQSLPSVGSHEGVPYKLISLEQARLNQERERGVSARTDLTPALRNKKSGGGFLRRFKDKGGEGDGTEGGAGSMASRPSAGSLDSSGKLNAGASMPSLQVNGAGASTGEDHSPSAEAPALSLRPVSSMFSGLGGMLDMEDNQASNGGMTTANATKTSAPVATTTSISGALQAPSDAQKLLSPALSYKSFGASLSSRSPSPADVGLTSPAASSSPASRKGAIPAAIKTSSNSPRDAAPMSGLSKATDLSSPTYQSANSHGDEEETFVSPSTSPHQLKSSLPMHPGRSSGSTGSAPTGLHRPIARHGSVPGALARPYSDASASSDASSALGLVNGFPPTPTSDADAAGLALNPALLASRKRAIEIEQTMNDLATELSALRAAAGHAAPRASPSDSHNFAASASSPSSVPPCSACGCNCAEQRRLQAANEAAVLKGISIMNRSRALRPSAAGAGKFGGYLDR</sequence>
<feature type="compositionally biased region" description="Polar residues" evidence="1">
    <location>
        <begin position="1222"/>
        <end position="1233"/>
    </location>
</feature>
<feature type="compositionally biased region" description="Low complexity" evidence="1">
    <location>
        <begin position="475"/>
        <end position="488"/>
    </location>
</feature>
<feature type="region of interest" description="Disordered" evidence="1">
    <location>
        <begin position="1"/>
        <end position="512"/>
    </location>
</feature>
<evidence type="ECO:0000256" key="1">
    <source>
        <dbReference type="SAM" id="MobiDB-lite"/>
    </source>
</evidence>
<protein>
    <submittedName>
        <fullName evidence="2">Uncharacterized protein</fullName>
    </submittedName>
</protein>
<keyword evidence="3" id="KW-1185">Reference proteome</keyword>
<feature type="region of interest" description="Disordered" evidence="1">
    <location>
        <begin position="1146"/>
        <end position="1278"/>
    </location>
</feature>
<evidence type="ECO:0000313" key="2">
    <source>
        <dbReference type="EMBL" id="CEH16643.1"/>
    </source>
</evidence>
<evidence type="ECO:0000313" key="3">
    <source>
        <dbReference type="Proteomes" id="UP000054845"/>
    </source>
</evidence>
<accession>A0A0P1BJX9</accession>
<dbReference type="EMBL" id="CCYA01000318">
    <property type="protein sequence ID" value="CEH16643.1"/>
    <property type="molecule type" value="Genomic_DNA"/>
</dbReference>
<organism evidence="2 3">
    <name type="scientific">Ceraceosorus bombacis</name>
    <dbReference type="NCBI Taxonomy" id="401625"/>
    <lineage>
        <taxon>Eukaryota</taxon>
        <taxon>Fungi</taxon>
        <taxon>Dikarya</taxon>
        <taxon>Basidiomycota</taxon>
        <taxon>Ustilaginomycotina</taxon>
        <taxon>Exobasidiomycetes</taxon>
        <taxon>Ceraceosorales</taxon>
        <taxon>Ceraceosoraceae</taxon>
        <taxon>Ceraceosorus</taxon>
    </lineage>
</organism>
<feature type="compositionally biased region" description="Polar residues" evidence="1">
    <location>
        <begin position="833"/>
        <end position="852"/>
    </location>
</feature>
<feature type="compositionally biased region" description="Low complexity" evidence="1">
    <location>
        <begin position="1163"/>
        <end position="1172"/>
    </location>
</feature>
<feature type="region of interest" description="Disordered" evidence="1">
    <location>
        <begin position="985"/>
        <end position="1113"/>
    </location>
</feature>
<feature type="compositionally biased region" description="Basic and acidic residues" evidence="1">
    <location>
        <begin position="414"/>
        <end position="426"/>
    </location>
</feature>
<feature type="region of interest" description="Disordered" evidence="1">
    <location>
        <begin position="1339"/>
        <end position="1364"/>
    </location>
</feature>
<reference evidence="2 3" key="1">
    <citation type="submission" date="2014-09" db="EMBL/GenBank/DDBJ databases">
        <authorList>
            <person name="Magalhaes I.L.F."/>
            <person name="Oliveira U."/>
            <person name="Santos F.R."/>
            <person name="Vidigal T.H.D.A."/>
            <person name="Brescovit A.D."/>
            <person name="Santos A.J."/>
        </authorList>
    </citation>
    <scope>NUCLEOTIDE SEQUENCE [LARGE SCALE GENOMIC DNA]</scope>
</reference>
<feature type="compositionally biased region" description="Low complexity" evidence="1">
    <location>
        <begin position="802"/>
        <end position="813"/>
    </location>
</feature>
<feature type="compositionally biased region" description="Polar residues" evidence="1">
    <location>
        <begin position="291"/>
        <end position="308"/>
    </location>
</feature>
<feature type="compositionally biased region" description="Polar residues" evidence="1">
    <location>
        <begin position="702"/>
        <end position="711"/>
    </location>
</feature>
<feature type="compositionally biased region" description="Low complexity" evidence="1">
    <location>
        <begin position="690"/>
        <end position="701"/>
    </location>
</feature>
<feature type="region of interest" description="Disordered" evidence="1">
    <location>
        <begin position="733"/>
        <end position="779"/>
    </location>
</feature>
<feature type="region of interest" description="Disordered" evidence="1">
    <location>
        <begin position="526"/>
        <end position="546"/>
    </location>
</feature>